<dbReference type="AlphaFoldDB" id="A0AAD7E8F2"/>
<accession>A0AAD7E8F2</accession>
<dbReference type="EMBL" id="JARIHO010000110">
    <property type="protein sequence ID" value="KAJ7302892.1"/>
    <property type="molecule type" value="Genomic_DNA"/>
</dbReference>
<evidence type="ECO:0000256" key="1">
    <source>
        <dbReference type="SAM" id="MobiDB-lite"/>
    </source>
</evidence>
<proteinExistence type="predicted"/>
<evidence type="ECO:0000313" key="3">
    <source>
        <dbReference type="Proteomes" id="UP001218218"/>
    </source>
</evidence>
<feature type="region of interest" description="Disordered" evidence="1">
    <location>
        <begin position="161"/>
        <end position="209"/>
    </location>
</feature>
<feature type="region of interest" description="Disordered" evidence="1">
    <location>
        <begin position="1"/>
        <end position="50"/>
    </location>
</feature>
<dbReference type="Proteomes" id="UP001218218">
    <property type="component" value="Unassembled WGS sequence"/>
</dbReference>
<sequence length="209" mass="22693">MPPHLPSNVAGPSSLWGPINPTPPHGPCGSKQARKSLAGLLATRPDPSNIPTRFAVLLNRDIPQQDGRQSNRCWTVLEEDEAGSASATQEVTGGKRVRRGKRSGRLQRELEALQAAMQAETGTSTMETSEVEMPDVEMEESPLFALNVAASSGILHLVGREEAPENPELPDTVQDGDDDEMADALRCWTTEDDDETRMGPTKHKTLCRS</sequence>
<name>A0AAD7E8F2_9AGAR</name>
<protein>
    <submittedName>
        <fullName evidence="2">Uncharacterized protein</fullName>
    </submittedName>
</protein>
<comment type="caution">
    <text evidence="2">The sequence shown here is derived from an EMBL/GenBank/DDBJ whole genome shotgun (WGS) entry which is preliminary data.</text>
</comment>
<evidence type="ECO:0000313" key="2">
    <source>
        <dbReference type="EMBL" id="KAJ7302892.1"/>
    </source>
</evidence>
<reference evidence="2" key="1">
    <citation type="submission" date="2023-03" db="EMBL/GenBank/DDBJ databases">
        <title>Massive genome expansion in bonnet fungi (Mycena s.s.) driven by repeated elements and novel gene families across ecological guilds.</title>
        <authorList>
            <consortium name="Lawrence Berkeley National Laboratory"/>
            <person name="Harder C.B."/>
            <person name="Miyauchi S."/>
            <person name="Viragh M."/>
            <person name="Kuo A."/>
            <person name="Thoen E."/>
            <person name="Andreopoulos B."/>
            <person name="Lu D."/>
            <person name="Skrede I."/>
            <person name="Drula E."/>
            <person name="Henrissat B."/>
            <person name="Morin E."/>
            <person name="Kohler A."/>
            <person name="Barry K."/>
            <person name="LaButti K."/>
            <person name="Morin E."/>
            <person name="Salamov A."/>
            <person name="Lipzen A."/>
            <person name="Mereny Z."/>
            <person name="Hegedus B."/>
            <person name="Baldrian P."/>
            <person name="Stursova M."/>
            <person name="Weitz H."/>
            <person name="Taylor A."/>
            <person name="Grigoriev I.V."/>
            <person name="Nagy L.G."/>
            <person name="Martin F."/>
            <person name="Kauserud H."/>
        </authorList>
    </citation>
    <scope>NUCLEOTIDE SEQUENCE</scope>
    <source>
        <strain evidence="2">CBHHK002</strain>
    </source>
</reference>
<feature type="region of interest" description="Disordered" evidence="1">
    <location>
        <begin position="85"/>
        <end position="104"/>
    </location>
</feature>
<organism evidence="2 3">
    <name type="scientific">Mycena albidolilacea</name>
    <dbReference type="NCBI Taxonomy" id="1033008"/>
    <lineage>
        <taxon>Eukaryota</taxon>
        <taxon>Fungi</taxon>
        <taxon>Dikarya</taxon>
        <taxon>Basidiomycota</taxon>
        <taxon>Agaricomycotina</taxon>
        <taxon>Agaricomycetes</taxon>
        <taxon>Agaricomycetidae</taxon>
        <taxon>Agaricales</taxon>
        <taxon>Marasmiineae</taxon>
        <taxon>Mycenaceae</taxon>
        <taxon>Mycena</taxon>
    </lineage>
</organism>
<feature type="compositionally biased region" description="Basic residues" evidence="1">
    <location>
        <begin position="200"/>
        <end position="209"/>
    </location>
</feature>
<keyword evidence="3" id="KW-1185">Reference proteome</keyword>
<gene>
    <name evidence="2" type="ORF">DFH08DRAFT_826213</name>
</gene>
<feature type="compositionally biased region" description="Basic residues" evidence="1">
    <location>
        <begin position="95"/>
        <end position="104"/>
    </location>
</feature>